<dbReference type="KEGG" id="lgi:LOTGIDRAFT_237696"/>
<dbReference type="OMA" id="EVSCEDH"/>
<dbReference type="InterPro" id="IPR001590">
    <property type="entry name" value="Peptidase_M12B"/>
</dbReference>
<evidence type="ECO:0000256" key="4">
    <source>
        <dbReference type="ARBA" id="ARBA00022833"/>
    </source>
</evidence>
<feature type="binding site" evidence="8">
    <location>
        <position position="380"/>
    </location>
    <ligand>
        <name>Zn(2+)</name>
        <dbReference type="ChEBI" id="CHEBI:29105"/>
        <note>catalytic</note>
    </ligand>
</feature>
<dbReference type="GO" id="GO:0046872">
    <property type="term" value="F:metal ion binding"/>
    <property type="evidence" value="ECO:0007669"/>
    <property type="project" value="UniProtKB-KW"/>
</dbReference>
<dbReference type="SUPFAM" id="SSF55486">
    <property type="entry name" value="Metalloproteases ('zincins'), catalytic domain"/>
    <property type="match status" value="1"/>
</dbReference>
<dbReference type="PROSITE" id="PS50215">
    <property type="entry name" value="ADAM_MEPRO"/>
    <property type="match status" value="1"/>
</dbReference>
<dbReference type="AlphaFoldDB" id="V4BBG7"/>
<evidence type="ECO:0000256" key="6">
    <source>
        <dbReference type="ARBA" id="ARBA00023157"/>
    </source>
</evidence>
<dbReference type="PANTHER" id="PTHR11905">
    <property type="entry name" value="ADAM A DISINTEGRIN AND METALLOPROTEASE DOMAIN"/>
    <property type="match status" value="1"/>
</dbReference>
<protein>
    <recommendedName>
        <fullName evidence="11">Peptidase M12B domain-containing protein</fullName>
    </recommendedName>
</protein>
<feature type="chain" id="PRO_5004716851" description="Peptidase M12B domain-containing protein" evidence="10">
    <location>
        <begin position="25"/>
        <end position="1108"/>
    </location>
</feature>
<keyword evidence="7" id="KW-0325">Glycoprotein</keyword>
<keyword evidence="10" id="KW-0732">Signal</keyword>
<keyword evidence="13" id="KW-1185">Reference proteome</keyword>
<evidence type="ECO:0000259" key="11">
    <source>
        <dbReference type="PROSITE" id="PS50215"/>
    </source>
</evidence>
<evidence type="ECO:0000256" key="1">
    <source>
        <dbReference type="ARBA" id="ARBA00022670"/>
    </source>
</evidence>
<dbReference type="EMBL" id="KB200027">
    <property type="protein sequence ID" value="ESP03387.1"/>
    <property type="molecule type" value="Genomic_DNA"/>
</dbReference>
<keyword evidence="1" id="KW-0645">Protease</keyword>
<evidence type="ECO:0000313" key="13">
    <source>
        <dbReference type="Proteomes" id="UP000030746"/>
    </source>
</evidence>
<keyword evidence="2 8" id="KW-0479">Metal-binding</keyword>
<dbReference type="Pfam" id="PF01421">
    <property type="entry name" value="Reprolysin"/>
    <property type="match status" value="1"/>
</dbReference>
<dbReference type="GO" id="GO:0006509">
    <property type="term" value="P:membrane protein ectodomain proteolysis"/>
    <property type="evidence" value="ECO:0007669"/>
    <property type="project" value="TreeGrafter"/>
</dbReference>
<comment type="caution">
    <text evidence="8">Lacks conserved residue(s) required for the propagation of feature annotation.</text>
</comment>
<keyword evidence="5" id="KW-0482">Metalloprotease</keyword>
<proteinExistence type="predicted"/>
<feature type="region of interest" description="Disordered" evidence="9">
    <location>
        <begin position="870"/>
        <end position="901"/>
    </location>
</feature>
<reference evidence="12 13" key="1">
    <citation type="journal article" date="2013" name="Nature">
        <title>Insights into bilaterian evolution from three spiralian genomes.</title>
        <authorList>
            <person name="Simakov O."/>
            <person name="Marletaz F."/>
            <person name="Cho S.J."/>
            <person name="Edsinger-Gonzales E."/>
            <person name="Havlak P."/>
            <person name="Hellsten U."/>
            <person name="Kuo D.H."/>
            <person name="Larsson T."/>
            <person name="Lv J."/>
            <person name="Arendt D."/>
            <person name="Savage R."/>
            <person name="Osoegawa K."/>
            <person name="de Jong P."/>
            <person name="Grimwood J."/>
            <person name="Chapman J.A."/>
            <person name="Shapiro H."/>
            <person name="Aerts A."/>
            <person name="Otillar R.P."/>
            <person name="Terry A.Y."/>
            <person name="Boore J.L."/>
            <person name="Grigoriev I.V."/>
            <person name="Lindberg D.R."/>
            <person name="Seaver E.C."/>
            <person name="Weisblat D.A."/>
            <person name="Putnam N.H."/>
            <person name="Rokhsar D.S."/>
        </authorList>
    </citation>
    <scope>NUCLEOTIDE SEQUENCE [LARGE SCALE GENOMIC DNA]</scope>
</reference>
<dbReference type="Gene3D" id="3.40.1620.60">
    <property type="match status" value="1"/>
</dbReference>
<feature type="binding site" evidence="8">
    <location>
        <position position="376"/>
    </location>
    <ligand>
        <name>Zn(2+)</name>
        <dbReference type="ChEBI" id="CHEBI:29105"/>
        <note>catalytic</note>
    </ligand>
</feature>
<sequence length="1108" mass="125486">MALFSGCLVISVLVFSMGYTTVSSVQLFRSSGVQSKETVKVNLVSAINSERTKRSDRHLPGTLNFNFQYGGDQVSLNLQKNQNVGSDTPVFLHRDGEAVRRDSTKQTSKDVAFYQDVTKGASIMVRRPEQPNSKYELMGTYYMSDNQYSIEPVKPGKETGSGFDFVLNHTISLLNEHLNLKDDIIKFGSYEMPLDNTIERYKRQASIDSSLYTVELLMVVDNAIYKTWYNGIEEADPKRRRDKTIETIKQYYTFVLNGIDVRYASIEEPDLQIDVTFAGILIFDDSHESYLQNNSLPGDLVESSEALESFRNWVLSNMTSLPPSDHVMLFTGFNLTYGGSTSNAGLAYLKSICNHEYFFSIVEEYYEFRVISIAAHELGHSLGARHDMDENTCLSFQLYIMTSRFRFPSKSKSVNPYRFSKCSIQYFKEFIFSLESSGWTCLKKKNAVNDMREISGYLVHQPGEVFTADVQCQNSNGDASYVCRDRHNGDFTNICSQGMFCFNNELGKCSKILPADGTPCGHQKWCLNGLCVEEFSINRPADNCPFYDVPASVWSNDTCADVVMTSPWECYDRQFQLNCCDSCFYKYTNVPGCEYGDRDADCFKELCNEYNETRRLSECCETCSEVPFPTRPVRTTTTMSTPTSTTTIAPMTYPTTANSALSSPIPAKTTTPLSFGTPVTNLNQGVTPSYLGDVTTMSGSMTTQYDVRIVTSGTNPPYWNTVTQENLFARPGNNYNWLYGVPNYGQDSTWSPLIPDQTTNSYNPRGETPTQLIPPYLGPPNFSEEITKHQDDDLTRHQVPDLSFEDKFTKPTSFVRPNNPTIQSTTKQLGLTAIPQKGVTGTDTGVAGKRWPPIFNTYFNRGLQGQPFYPRDHGSSWNRVESGENGQASGGLSREDADDEPHWNQRDRFLKHLQSKIALHNRVNMFKSEEDERYLKSGLPEFLQYATIKGDKSNEGHSWEVNEFFDEKDEKSQTRVPLFSLKKSNGGTKLLDKDIVSVPMDDDTLIELVPEIEEAMTSIPEMTTPMTSDDESDGHTTEIQRESILDAPAPDWEWISPKAKAQYEKTLRRRRKKKFKPKYEKKNWKSNGAEEFESQCLSEFLLSVYNGC</sequence>
<organism evidence="12 13">
    <name type="scientific">Lottia gigantea</name>
    <name type="common">Giant owl limpet</name>
    <dbReference type="NCBI Taxonomy" id="225164"/>
    <lineage>
        <taxon>Eukaryota</taxon>
        <taxon>Metazoa</taxon>
        <taxon>Spiralia</taxon>
        <taxon>Lophotrochozoa</taxon>
        <taxon>Mollusca</taxon>
        <taxon>Gastropoda</taxon>
        <taxon>Patellogastropoda</taxon>
        <taxon>Lottioidea</taxon>
        <taxon>Lottiidae</taxon>
        <taxon>Lottia</taxon>
    </lineage>
</organism>
<dbReference type="GeneID" id="20250532"/>
<feature type="domain" description="Peptidase M12B" evidence="11">
    <location>
        <begin position="212"/>
        <end position="431"/>
    </location>
</feature>
<keyword evidence="6" id="KW-1015">Disulfide bond</keyword>
<dbReference type="Proteomes" id="UP000030746">
    <property type="component" value="Unassembled WGS sequence"/>
</dbReference>
<keyword evidence="3" id="KW-0378">Hydrolase</keyword>
<dbReference type="HOGENOM" id="CLU_282178_0_0_1"/>
<dbReference type="Pfam" id="PF17771">
    <property type="entry name" value="ADAMTS_CR_2"/>
    <property type="match status" value="1"/>
</dbReference>
<evidence type="ECO:0000256" key="9">
    <source>
        <dbReference type="SAM" id="MobiDB-lite"/>
    </source>
</evidence>
<name>V4BBG7_LOTGI</name>
<feature type="binding site" evidence="8">
    <location>
        <position position="386"/>
    </location>
    <ligand>
        <name>Zn(2+)</name>
        <dbReference type="ChEBI" id="CHEBI:29105"/>
        <note>catalytic</note>
    </ligand>
</feature>
<feature type="active site" evidence="8">
    <location>
        <position position="377"/>
    </location>
</feature>
<dbReference type="GO" id="GO:0004222">
    <property type="term" value="F:metalloendopeptidase activity"/>
    <property type="evidence" value="ECO:0007669"/>
    <property type="project" value="InterPro"/>
</dbReference>
<dbReference type="PANTHER" id="PTHR11905:SF159">
    <property type="entry name" value="ADAM METALLOPROTEASE"/>
    <property type="match status" value="1"/>
</dbReference>
<evidence type="ECO:0000256" key="2">
    <source>
        <dbReference type="ARBA" id="ARBA00022723"/>
    </source>
</evidence>
<feature type="compositionally biased region" description="Polar residues" evidence="9">
    <location>
        <begin position="875"/>
        <end position="887"/>
    </location>
</feature>
<keyword evidence="4 8" id="KW-0862">Zinc</keyword>
<gene>
    <name evidence="12" type="ORF">LOTGIDRAFT_237696</name>
</gene>
<evidence type="ECO:0000256" key="5">
    <source>
        <dbReference type="ARBA" id="ARBA00023049"/>
    </source>
</evidence>
<accession>V4BBG7</accession>
<dbReference type="CTD" id="20250532"/>
<dbReference type="RefSeq" id="XP_009045920.1">
    <property type="nucleotide sequence ID" value="XM_009047672.1"/>
</dbReference>
<dbReference type="Gene3D" id="3.40.390.10">
    <property type="entry name" value="Collagenase (Catalytic Domain)"/>
    <property type="match status" value="1"/>
</dbReference>
<evidence type="ECO:0000313" key="12">
    <source>
        <dbReference type="EMBL" id="ESP03387.1"/>
    </source>
</evidence>
<evidence type="ECO:0000256" key="8">
    <source>
        <dbReference type="PROSITE-ProRule" id="PRU00276"/>
    </source>
</evidence>
<evidence type="ECO:0000256" key="7">
    <source>
        <dbReference type="ARBA" id="ARBA00023180"/>
    </source>
</evidence>
<dbReference type="OrthoDB" id="6097485at2759"/>
<dbReference type="InterPro" id="IPR041645">
    <property type="entry name" value="ADAMTS_CR_2"/>
</dbReference>
<evidence type="ECO:0000256" key="3">
    <source>
        <dbReference type="ARBA" id="ARBA00022801"/>
    </source>
</evidence>
<evidence type="ECO:0000256" key="10">
    <source>
        <dbReference type="SAM" id="SignalP"/>
    </source>
</evidence>
<dbReference type="InterPro" id="IPR024079">
    <property type="entry name" value="MetalloPept_cat_dom_sf"/>
</dbReference>
<feature type="signal peptide" evidence="10">
    <location>
        <begin position="1"/>
        <end position="24"/>
    </location>
</feature>